<dbReference type="PANTHER" id="PTHR13817:SF166">
    <property type="entry name" value="NEURONAL IGCAM-RELATED"/>
    <property type="match status" value="1"/>
</dbReference>
<sequence length="1095" mass="118904">MIMFSIRIMFLLAGLFLITPAFASQPKEIKQTNITGEAFTISWITDTPGTAAIQYGIGTNSLNFSATDNRLASTHHILIKGLSPNTTYYYDIVSAGVTDNNQGQHYSIKTGSSITRTGSDFVYGQVDKADLTMASGSLVYLQICNTNGTGSIGSSSEWSTVVDQNGTWGIDLINVRTKDLLSFFGYSQSGDSLSIFVQGGIDGTGKLLTNTAYDSPCQSIRISTDTTAPAAITTLSSKTIRQTSVVLEWSSPGNDGNTGIANRYEVRYSTNAITESNWLQASIVSTGVPTPKPANTNQQCTVSNLMAKTGYYFAIKACDEVPNWSGLSNLVAATTLVPSTATLEWIGKPNFASDGLRTEISTSGMNIVYQVSYSDVDGKPPALGYPKVGIYQEETIVGTYTMLYAYGNYSTGAVYTFSRQLEPGTYTYQFDGGNNVDKDNSNAHLHVKNGPIILEAFPEYQAATNLGTITTGSDLIYGHVYRQRGTQFVSDALVYVRIQDNDNTQTSGYSTIGSTTVGTDGIWYMELANFKDGYGSLAKQFTYSTSTDYLHIWVNGAADGVASQILMTNEGKPVCDMELCNDHIPPTTITDLAVKTSTTTTITLNWTTSGDDGNIGKASYYHIRYATSSDKVVDWGMSAPLVTGTSSTITNLTSATTYYFTIQASDDVWNTSAPSLIVMGTTAPPLQRPPTLSSANKPLTPGTANVYTKFTYNVKYSDADGDPPSSGEPKVIIYQGDKVVKTSTMSFAAGSYISGATYTYSTLLPEGTYSYRFEVTGATSSPTGIGPMVFDISKHIKITNVTDKEFTVSWKTLKGTGSVSYGTTTALGSTTTDNMPRDVHFVTVGNLEPDTVYYFNVACSGRTDDNQGRQYLIKTGAFISDISPGSNLVTGRVYERKGVPAEGAVVFVTIKDANGKDSLEECAPLSTLTEADGRWYMDMRYARTRDYLSKFEYSSDDTIRIEADGGERGEGNSGDVGVDKVDMFIAPDIILHTWQGAKDKLLVKDMTYSYPNPAKQVNIITFRYFLNTDADVTLSIYNLAGELVQTIKGMGVKFNDTNELVWDISDVASDIYIWRLEAKTEELRDVVVKRLVVIK</sequence>
<name>A0A2H0A582_9BACT</name>
<dbReference type="Gene3D" id="2.60.40.380">
    <property type="entry name" value="Purple acid phosphatase-like, N-terminal"/>
    <property type="match status" value="1"/>
</dbReference>
<evidence type="ECO:0000313" key="5">
    <source>
        <dbReference type="Proteomes" id="UP000231067"/>
    </source>
</evidence>
<dbReference type="NCBIfam" id="TIGR04183">
    <property type="entry name" value="Por_Secre_tail"/>
    <property type="match status" value="1"/>
</dbReference>
<dbReference type="Pfam" id="PF18962">
    <property type="entry name" value="Por_Secre_tail"/>
    <property type="match status" value="1"/>
</dbReference>
<dbReference type="GO" id="GO:0003993">
    <property type="term" value="F:acid phosphatase activity"/>
    <property type="evidence" value="ECO:0007669"/>
    <property type="project" value="InterPro"/>
</dbReference>
<dbReference type="CDD" id="cd00063">
    <property type="entry name" value="FN3"/>
    <property type="match status" value="3"/>
</dbReference>
<evidence type="ECO:0000256" key="1">
    <source>
        <dbReference type="ARBA" id="ARBA00022737"/>
    </source>
</evidence>
<dbReference type="InterPro" id="IPR003961">
    <property type="entry name" value="FN3_dom"/>
</dbReference>
<evidence type="ECO:0000313" key="4">
    <source>
        <dbReference type="EMBL" id="PIP40607.1"/>
    </source>
</evidence>
<feature type="signal peptide" evidence="2">
    <location>
        <begin position="1"/>
        <end position="23"/>
    </location>
</feature>
<evidence type="ECO:0000256" key="2">
    <source>
        <dbReference type="SAM" id="SignalP"/>
    </source>
</evidence>
<dbReference type="EMBL" id="PCSH01000109">
    <property type="protein sequence ID" value="PIP40607.1"/>
    <property type="molecule type" value="Genomic_DNA"/>
</dbReference>
<dbReference type="PROSITE" id="PS50853">
    <property type="entry name" value="FN3"/>
    <property type="match status" value="2"/>
</dbReference>
<dbReference type="AlphaFoldDB" id="A0A2H0A582"/>
<feature type="domain" description="Fibronectin type-III" evidence="3">
    <location>
        <begin position="585"/>
        <end position="685"/>
    </location>
</feature>
<dbReference type="Gene3D" id="2.60.40.10">
    <property type="entry name" value="Immunoglobulins"/>
    <property type="match status" value="3"/>
</dbReference>
<feature type="chain" id="PRO_5013789168" description="Fibronectin type-III domain-containing protein" evidence="2">
    <location>
        <begin position="24"/>
        <end position="1095"/>
    </location>
</feature>
<dbReference type="InterPro" id="IPR026444">
    <property type="entry name" value="Secre_tail"/>
</dbReference>
<dbReference type="SMART" id="SM00060">
    <property type="entry name" value="FN3"/>
    <property type="match status" value="4"/>
</dbReference>
<dbReference type="GO" id="GO:0046872">
    <property type="term" value="F:metal ion binding"/>
    <property type="evidence" value="ECO:0007669"/>
    <property type="project" value="InterPro"/>
</dbReference>
<gene>
    <name evidence="4" type="ORF">COX18_06215</name>
</gene>
<evidence type="ECO:0000259" key="3">
    <source>
        <dbReference type="PROSITE" id="PS50853"/>
    </source>
</evidence>
<dbReference type="InterPro" id="IPR015914">
    <property type="entry name" value="PAPs_N"/>
</dbReference>
<dbReference type="InterPro" id="IPR013783">
    <property type="entry name" value="Ig-like_fold"/>
</dbReference>
<protein>
    <recommendedName>
        <fullName evidence="3">Fibronectin type-III domain-containing protein</fullName>
    </recommendedName>
</protein>
<dbReference type="Pfam" id="PF00041">
    <property type="entry name" value="fn3"/>
    <property type="match status" value="2"/>
</dbReference>
<dbReference type="Pfam" id="PF16656">
    <property type="entry name" value="Pur_ac_phosph_N"/>
    <property type="match status" value="2"/>
</dbReference>
<organism evidence="4 5">
    <name type="scientific">Candidatus Desantisbacteria bacterium CG23_combo_of_CG06-09_8_20_14_all_40_23</name>
    <dbReference type="NCBI Taxonomy" id="1974550"/>
    <lineage>
        <taxon>Bacteria</taxon>
        <taxon>Candidatus Desantisiibacteriota</taxon>
    </lineage>
</organism>
<dbReference type="InterPro" id="IPR036116">
    <property type="entry name" value="FN3_sf"/>
</dbReference>
<dbReference type="InterPro" id="IPR050964">
    <property type="entry name" value="Striated_Muscle_Regulatory"/>
</dbReference>
<comment type="caution">
    <text evidence="4">The sequence shown here is derived from an EMBL/GenBank/DDBJ whole genome shotgun (WGS) entry which is preliminary data.</text>
</comment>
<feature type="domain" description="Fibronectin type-III" evidence="3">
    <location>
        <begin position="228"/>
        <end position="338"/>
    </location>
</feature>
<dbReference type="SUPFAM" id="SSF49265">
    <property type="entry name" value="Fibronectin type III"/>
    <property type="match status" value="2"/>
</dbReference>
<dbReference type="PANTHER" id="PTHR13817">
    <property type="entry name" value="TITIN"/>
    <property type="match status" value="1"/>
</dbReference>
<dbReference type="InterPro" id="IPR008963">
    <property type="entry name" value="Purple_acid_Pase-like_N"/>
</dbReference>
<dbReference type="Gene3D" id="2.60.40.4070">
    <property type="match status" value="1"/>
</dbReference>
<dbReference type="Proteomes" id="UP000231067">
    <property type="component" value="Unassembled WGS sequence"/>
</dbReference>
<reference evidence="4 5" key="1">
    <citation type="submission" date="2017-09" db="EMBL/GenBank/DDBJ databases">
        <title>Depth-based differentiation of microbial function through sediment-hosted aquifers and enrichment of novel symbionts in the deep terrestrial subsurface.</title>
        <authorList>
            <person name="Probst A.J."/>
            <person name="Ladd B."/>
            <person name="Jarett J.K."/>
            <person name="Geller-Mcgrath D.E."/>
            <person name="Sieber C.M."/>
            <person name="Emerson J.B."/>
            <person name="Anantharaman K."/>
            <person name="Thomas B.C."/>
            <person name="Malmstrom R."/>
            <person name="Stieglmeier M."/>
            <person name="Klingl A."/>
            <person name="Woyke T."/>
            <person name="Ryan C.M."/>
            <person name="Banfield J.F."/>
        </authorList>
    </citation>
    <scope>NUCLEOTIDE SEQUENCE [LARGE SCALE GENOMIC DNA]</scope>
    <source>
        <strain evidence="4">CG23_combo_of_CG06-09_8_20_14_all_40_23</strain>
    </source>
</reference>
<accession>A0A2H0A582</accession>
<proteinExistence type="predicted"/>
<keyword evidence="2" id="KW-0732">Signal</keyword>
<dbReference type="SUPFAM" id="SSF49363">
    <property type="entry name" value="Purple acid phosphatase, N-terminal domain"/>
    <property type="match status" value="2"/>
</dbReference>
<keyword evidence="1" id="KW-0677">Repeat</keyword>